<proteinExistence type="predicted"/>
<dbReference type="Proteomes" id="UP000276133">
    <property type="component" value="Unassembled WGS sequence"/>
</dbReference>
<feature type="non-terminal residue" evidence="2">
    <location>
        <position position="1"/>
    </location>
</feature>
<reference evidence="2 3" key="1">
    <citation type="journal article" date="2018" name="Sci. Rep.">
        <title>Genomic signatures of local adaptation to the degree of environmental predictability in rotifers.</title>
        <authorList>
            <person name="Franch-Gras L."/>
            <person name="Hahn C."/>
            <person name="Garcia-Roger E.M."/>
            <person name="Carmona M.J."/>
            <person name="Serra M."/>
            <person name="Gomez A."/>
        </authorList>
    </citation>
    <scope>NUCLEOTIDE SEQUENCE [LARGE SCALE GENOMIC DNA]</scope>
    <source>
        <strain evidence="2">HYR1</strain>
    </source>
</reference>
<organism evidence="2 3">
    <name type="scientific">Brachionus plicatilis</name>
    <name type="common">Marine rotifer</name>
    <name type="synonym">Brachionus muelleri</name>
    <dbReference type="NCBI Taxonomy" id="10195"/>
    <lineage>
        <taxon>Eukaryota</taxon>
        <taxon>Metazoa</taxon>
        <taxon>Spiralia</taxon>
        <taxon>Gnathifera</taxon>
        <taxon>Rotifera</taxon>
        <taxon>Eurotatoria</taxon>
        <taxon>Monogononta</taxon>
        <taxon>Pseudotrocha</taxon>
        <taxon>Ploima</taxon>
        <taxon>Brachionidae</taxon>
        <taxon>Brachionus</taxon>
    </lineage>
</organism>
<sequence length="59" mass="6691">VQPRAYGVHDMLNVVQVTRAITKQNPNHLNERKASSRAPSDSFCTPVKLKTMSSWMIHL</sequence>
<feature type="region of interest" description="Disordered" evidence="1">
    <location>
        <begin position="24"/>
        <end position="43"/>
    </location>
</feature>
<evidence type="ECO:0000313" key="3">
    <source>
        <dbReference type="Proteomes" id="UP000276133"/>
    </source>
</evidence>
<keyword evidence="3" id="KW-1185">Reference proteome</keyword>
<evidence type="ECO:0000313" key="2">
    <source>
        <dbReference type="EMBL" id="RMZ97307.1"/>
    </source>
</evidence>
<protein>
    <submittedName>
        <fullName evidence="2">Uncharacterized protein</fullName>
    </submittedName>
</protein>
<gene>
    <name evidence="2" type="ORF">BpHYR1_008260</name>
</gene>
<name>A0A3M7PF36_BRAPC</name>
<dbReference type="AlphaFoldDB" id="A0A3M7PF36"/>
<comment type="caution">
    <text evidence="2">The sequence shown here is derived from an EMBL/GenBank/DDBJ whole genome shotgun (WGS) entry which is preliminary data.</text>
</comment>
<dbReference type="EMBL" id="REGN01011499">
    <property type="protein sequence ID" value="RMZ97307.1"/>
    <property type="molecule type" value="Genomic_DNA"/>
</dbReference>
<evidence type="ECO:0000256" key="1">
    <source>
        <dbReference type="SAM" id="MobiDB-lite"/>
    </source>
</evidence>
<accession>A0A3M7PF36</accession>